<comment type="catalytic activity">
    <reaction evidence="32">
        <text>N(omega)-methyl-L-arginine + glyoxylate = 5-(3-methylguanidino)-2-oxopentanoate + glycine</text>
        <dbReference type="Rhea" id="RHEA:77323"/>
        <dbReference type="ChEBI" id="CHEBI:36655"/>
        <dbReference type="ChEBI" id="CHEBI:57305"/>
        <dbReference type="ChEBI" id="CHEBI:114953"/>
        <dbReference type="ChEBI" id="CHEBI:197314"/>
    </reaction>
</comment>
<evidence type="ECO:0000256" key="1">
    <source>
        <dbReference type="ARBA" id="ARBA00001933"/>
    </source>
</evidence>
<evidence type="ECO:0000256" key="24">
    <source>
        <dbReference type="ARBA" id="ARBA00043826"/>
    </source>
</evidence>
<name>A0A820PE83_9BILA</name>
<dbReference type="EMBL" id="CAJOBP010003481">
    <property type="protein sequence ID" value="CAF4407062.1"/>
    <property type="molecule type" value="Genomic_DNA"/>
</dbReference>
<evidence type="ECO:0000256" key="6">
    <source>
        <dbReference type="ARBA" id="ARBA00022576"/>
    </source>
</evidence>
<evidence type="ECO:0000256" key="22">
    <source>
        <dbReference type="ARBA" id="ARBA00043798"/>
    </source>
</evidence>
<comment type="catalytic activity">
    <reaction evidence="34">
        <text>N(omega),N('omega)-dimethyl-L-arginine + glyoxylate = 5-(3,3'-dimethylguanidino)-2-oxopentanoate + glycine</text>
        <dbReference type="Rhea" id="RHEA:77315"/>
        <dbReference type="ChEBI" id="CHEBI:36655"/>
        <dbReference type="ChEBI" id="CHEBI:57305"/>
        <dbReference type="ChEBI" id="CHEBI:197308"/>
        <dbReference type="ChEBI" id="CHEBI:197310"/>
    </reaction>
</comment>
<sequence length="91" mass="10181">HRQASDRYVGQLEEIINHEVSKKKVAGMFIESVQGYGGSVQYRMHYVKPATGRVQQNGGLYIADEAPSGFGRTETHFWEYQGHGAKPDIGK</sequence>
<dbReference type="AlphaFoldDB" id="A0A820PE83"/>
<evidence type="ECO:0000256" key="9">
    <source>
        <dbReference type="ARBA" id="ARBA00039130"/>
    </source>
</evidence>
<evidence type="ECO:0000256" key="27">
    <source>
        <dbReference type="ARBA" id="ARBA00044258"/>
    </source>
</evidence>
<comment type="catalytic activity">
    <reaction evidence="19">
        <text>2-oxobutanoate + L-alanine = (2S)-2-aminobutanoate + pyruvate</text>
        <dbReference type="Rhea" id="RHEA:77355"/>
        <dbReference type="ChEBI" id="CHEBI:15361"/>
        <dbReference type="ChEBI" id="CHEBI:16763"/>
        <dbReference type="ChEBI" id="CHEBI:57972"/>
        <dbReference type="ChEBI" id="CHEBI:74359"/>
        <dbReference type="EC" id="2.6.1.44"/>
    </reaction>
</comment>
<evidence type="ECO:0000256" key="20">
    <source>
        <dbReference type="ARBA" id="ARBA00043758"/>
    </source>
</evidence>
<evidence type="ECO:0000256" key="35">
    <source>
        <dbReference type="ARBA" id="ARBA00058068"/>
    </source>
</evidence>
<comment type="catalytic activity">
    <reaction evidence="31">
        <text>N(omega),N(omega)-dimethyl-L-arginine + 2-oxobutanoate = 5-(3,3-dimethylguanidino)-2-oxopentanoate + (2S)-2-aminobutanoate</text>
        <dbReference type="Rhea" id="RHEA:77351"/>
        <dbReference type="ChEBI" id="CHEBI:16763"/>
        <dbReference type="ChEBI" id="CHEBI:58326"/>
        <dbReference type="ChEBI" id="CHEBI:74359"/>
        <dbReference type="ChEBI" id="CHEBI:197301"/>
    </reaction>
</comment>
<comment type="catalytic activity">
    <reaction evidence="30">
        <text>2-oxohexanoate + N(omega),N(omega)-dimethyl-L-arginine = L-2-aminohexanoate + 5-(3,3-dimethylguanidino)-2-oxopentanoate</text>
        <dbReference type="Rhea" id="RHEA:77363"/>
        <dbReference type="ChEBI" id="CHEBI:35177"/>
        <dbReference type="ChEBI" id="CHEBI:58326"/>
        <dbReference type="ChEBI" id="CHEBI:58455"/>
        <dbReference type="ChEBI" id="CHEBI:197301"/>
    </reaction>
</comment>
<comment type="catalytic activity">
    <reaction evidence="20">
        <text>N(omega)-methyl-L-arginine + pyruvate = 5-(3-methylguanidino)-2-oxopentanoate + L-alanine</text>
        <dbReference type="Rhea" id="RHEA:77319"/>
        <dbReference type="ChEBI" id="CHEBI:15361"/>
        <dbReference type="ChEBI" id="CHEBI:57972"/>
        <dbReference type="ChEBI" id="CHEBI:114953"/>
        <dbReference type="ChEBI" id="CHEBI:197314"/>
    </reaction>
</comment>
<comment type="catalytic activity">
    <reaction evidence="33">
        <text>oxaloacetate + L-alanine = L-aspartate + pyruvate</text>
        <dbReference type="Rhea" id="RHEA:77347"/>
        <dbReference type="ChEBI" id="CHEBI:15361"/>
        <dbReference type="ChEBI" id="CHEBI:16452"/>
        <dbReference type="ChEBI" id="CHEBI:29991"/>
        <dbReference type="ChEBI" id="CHEBI:57972"/>
    </reaction>
</comment>
<dbReference type="GO" id="GO:0016223">
    <property type="term" value="F:beta-alanine:pyruvate transaminase activity"/>
    <property type="evidence" value="ECO:0007669"/>
    <property type="project" value="UniProtKB-EC"/>
</dbReference>
<comment type="cofactor">
    <cofactor evidence="1">
        <name>pyridoxal 5'-phosphate</name>
        <dbReference type="ChEBI" id="CHEBI:597326"/>
    </cofactor>
</comment>
<evidence type="ECO:0000256" key="2">
    <source>
        <dbReference type="ARBA" id="ARBA00004173"/>
    </source>
</evidence>
<dbReference type="InterPro" id="IPR015421">
    <property type="entry name" value="PyrdxlP-dep_Trfase_major"/>
</dbReference>
<dbReference type="SUPFAM" id="SSF53383">
    <property type="entry name" value="PLP-dependent transferases"/>
    <property type="match status" value="1"/>
</dbReference>
<keyword evidence="7" id="KW-0808">Transferase</keyword>
<evidence type="ECO:0000256" key="7">
    <source>
        <dbReference type="ARBA" id="ARBA00022679"/>
    </source>
</evidence>
<protein>
    <recommendedName>
        <fullName evidence="10">Alanine--glyoxylate aminotransferase 2, mitochondrial</fullName>
        <ecNumber evidence="25">2.6.1.18</ecNumber>
        <ecNumber evidence="9">2.6.1.40</ecNumber>
        <ecNumber evidence="5">2.6.1.44</ecNumber>
    </recommendedName>
    <alternativeName>
        <fullName evidence="11">(R)-3-amino-2-methylpropionate--pyruvate transaminase</fullName>
    </alternativeName>
    <alternativeName>
        <fullName evidence="13">Beta-ALAAT II</fullName>
    </alternativeName>
    <alternativeName>
        <fullName evidence="14">Beta-alanine-pyruvate aminotransferase</fullName>
    </alternativeName>
    <alternativeName>
        <fullName evidence="27">D-3-aminoisobutyrate-pyruvate aminotransferase</fullName>
    </alternativeName>
    <alternativeName>
        <fullName evidence="12">D-AIBAT</fullName>
    </alternativeName>
    <alternativeName>
        <fullName evidence="26">D-beta-aminoisobutyrate-pyruvate aminotransferase</fullName>
    </alternativeName>
</protein>
<evidence type="ECO:0000313" key="37">
    <source>
        <dbReference type="Proteomes" id="UP000663873"/>
    </source>
</evidence>
<evidence type="ECO:0000256" key="16">
    <source>
        <dbReference type="ARBA" id="ARBA00043679"/>
    </source>
</evidence>
<evidence type="ECO:0000256" key="12">
    <source>
        <dbReference type="ARBA" id="ARBA00041845"/>
    </source>
</evidence>
<evidence type="ECO:0000256" key="21">
    <source>
        <dbReference type="ARBA" id="ARBA00043777"/>
    </source>
</evidence>
<evidence type="ECO:0000256" key="17">
    <source>
        <dbReference type="ARBA" id="ARBA00043726"/>
    </source>
</evidence>
<dbReference type="GO" id="GO:0019481">
    <property type="term" value="P:L-alanine catabolic process, by transamination"/>
    <property type="evidence" value="ECO:0007669"/>
    <property type="project" value="TreeGrafter"/>
</dbReference>
<comment type="catalytic activity">
    <reaction evidence="22">
        <text>N(omega),N('omega)-dimethyl-L-arginine + pyruvate = 5-(3,3'-dimethylguanidino)-2-oxopentanoate + L-alanine</text>
        <dbReference type="Rhea" id="RHEA:77307"/>
        <dbReference type="ChEBI" id="CHEBI:15361"/>
        <dbReference type="ChEBI" id="CHEBI:57972"/>
        <dbReference type="ChEBI" id="CHEBI:197308"/>
        <dbReference type="ChEBI" id="CHEBI:197310"/>
    </reaction>
</comment>
<dbReference type="Gene3D" id="3.40.640.10">
    <property type="entry name" value="Type I PLP-dependent aspartate aminotransferase-like (Major domain)"/>
    <property type="match status" value="1"/>
</dbReference>
<comment type="catalytic activity">
    <reaction evidence="21">
        <text>L-ornithine + pyruvate = 5-amino-2-oxopentanoate + L-alanine</text>
        <dbReference type="Rhea" id="RHEA:77327"/>
        <dbReference type="ChEBI" id="CHEBI:15361"/>
        <dbReference type="ChEBI" id="CHEBI:46911"/>
        <dbReference type="ChEBI" id="CHEBI:57972"/>
        <dbReference type="ChEBI" id="CHEBI:58802"/>
    </reaction>
</comment>
<dbReference type="Proteomes" id="UP000663873">
    <property type="component" value="Unassembled WGS sequence"/>
</dbReference>
<keyword evidence="37" id="KW-1185">Reference proteome</keyword>
<accession>A0A820PE83</accession>
<evidence type="ECO:0000256" key="13">
    <source>
        <dbReference type="ARBA" id="ARBA00042611"/>
    </source>
</evidence>
<comment type="similarity">
    <text evidence="3">Belongs to the class-III pyridoxal-phosphate-dependent aminotransferase family.</text>
</comment>
<evidence type="ECO:0000256" key="4">
    <source>
        <dbReference type="ARBA" id="ARBA00011881"/>
    </source>
</evidence>
<evidence type="ECO:0000256" key="18">
    <source>
        <dbReference type="ARBA" id="ARBA00043749"/>
    </source>
</evidence>
<evidence type="ECO:0000313" key="36">
    <source>
        <dbReference type="EMBL" id="CAF4407062.1"/>
    </source>
</evidence>
<evidence type="ECO:0000256" key="8">
    <source>
        <dbReference type="ARBA" id="ARBA00033660"/>
    </source>
</evidence>
<dbReference type="EC" id="2.6.1.18" evidence="25"/>
<comment type="caution">
    <text evidence="36">The sequence shown here is derived from an EMBL/GenBank/DDBJ whole genome shotgun (WGS) entry which is preliminary data.</text>
</comment>
<evidence type="ECO:0000256" key="32">
    <source>
        <dbReference type="ARBA" id="ARBA00048760"/>
    </source>
</evidence>
<dbReference type="GO" id="GO:0030170">
    <property type="term" value="F:pyridoxal phosphate binding"/>
    <property type="evidence" value="ECO:0007669"/>
    <property type="project" value="InterPro"/>
</dbReference>
<evidence type="ECO:0000256" key="33">
    <source>
        <dbReference type="ARBA" id="ARBA00048916"/>
    </source>
</evidence>
<comment type="subunit">
    <text evidence="4">Homotetramer.</text>
</comment>
<organism evidence="36 37">
    <name type="scientific">Rotaria socialis</name>
    <dbReference type="NCBI Taxonomy" id="392032"/>
    <lineage>
        <taxon>Eukaryota</taxon>
        <taxon>Metazoa</taxon>
        <taxon>Spiralia</taxon>
        <taxon>Gnathifera</taxon>
        <taxon>Rotifera</taxon>
        <taxon>Eurotatoria</taxon>
        <taxon>Bdelloidea</taxon>
        <taxon>Philodinida</taxon>
        <taxon>Philodinidae</taxon>
        <taxon>Rotaria</taxon>
    </lineage>
</organism>
<evidence type="ECO:0000256" key="5">
    <source>
        <dbReference type="ARBA" id="ARBA00013049"/>
    </source>
</evidence>
<comment type="catalytic activity">
    <reaction evidence="29">
        <text>L-ornithine + glyoxylate = 5-amino-2-oxopentanoate + glycine</text>
        <dbReference type="Rhea" id="RHEA:77331"/>
        <dbReference type="ChEBI" id="CHEBI:36655"/>
        <dbReference type="ChEBI" id="CHEBI:46911"/>
        <dbReference type="ChEBI" id="CHEBI:57305"/>
        <dbReference type="ChEBI" id="CHEBI:58802"/>
    </reaction>
</comment>
<comment type="catalytic activity">
    <reaction evidence="16">
        <text>(2S)-2-aminobutanoate + glyoxylate = 2-oxobutanoate + glycine</text>
        <dbReference type="Rhea" id="RHEA:77339"/>
        <dbReference type="ChEBI" id="CHEBI:16763"/>
        <dbReference type="ChEBI" id="CHEBI:36655"/>
        <dbReference type="ChEBI" id="CHEBI:57305"/>
        <dbReference type="ChEBI" id="CHEBI:74359"/>
    </reaction>
</comment>
<evidence type="ECO:0000256" key="11">
    <source>
        <dbReference type="ARBA" id="ARBA00041662"/>
    </source>
</evidence>
<dbReference type="PANTHER" id="PTHR45688:SF3">
    <property type="entry name" value="ALANINE--GLYOXYLATE AMINOTRANSFERASE 2, MITOCHONDRIAL"/>
    <property type="match status" value="1"/>
</dbReference>
<comment type="catalytic activity">
    <reaction evidence="15">
        <text>N(omega),N(omega)-dimethyl-L-arginine + pyruvate = 5-(3,3-dimethylguanidino)-2-oxopentanoate + L-alanine</text>
        <dbReference type="Rhea" id="RHEA:77303"/>
        <dbReference type="ChEBI" id="CHEBI:15361"/>
        <dbReference type="ChEBI" id="CHEBI:57972"/>
        <dbReference type="ChEBI" id="CHEBI:58326"/>
        <dbReference type="ChEBI" id="CHEBI:197301"/>
    </reaction>
</comment>
<comment type="catalytic activity">
    <reaction evidence="28">
        <text>N(omega),N(omega)-dimethyl-L-arginine + glyoxylate = 5-(3,3-dimethylguanidino)-2-oxopentanoate + glycine</text>
        <dbReference type="Rhea" id="RHEA:77311"/>
        <dbReference type="ChEBI" id="CHEBI:36655"/>
        <dbReference type="ChEBI" id="CHEBI:57305"/>
        <dbReference type="ChEBI" id="CHEBI:58326"/>
        <dbReference type="ChEBI" id="CHEBI:197301"/>
    </reaction>
</comment>
<evidence type="ECO:0000256" key="28">
    <source>
        <dbReference type="ARBA" id="ARBA00047892"/>
    </source>
</evidence>
<dbReference type="InterPro" id="IPR015424">
    <property type="entry name" value="PyrdxlP-dep_Trfase"/>
</dbReference>
<comment type="catalytic activity">
    <reaction evidence="18">
        <text>N(omega),N(omega)-dimethyl-L-arginine + oxaloacetate = 5-(3,3-dimethylguanidino)-2-oxopentanoate + L-aspartate</text>
        <dbReference type="Rhea" id="RHEA:77343"/>
        <dbReference type="ChEBI" id="CHEBI:16452"/>
        <dbReference type="ChEBI" id="CHEBI:29991"/>
        <dbReference type="ChEBI" id="CHEBI:58326"/>
        <dbReference type="ChEBI" id="CHEBI:197301"/>
    </reaction>
</comment>
<dbReference type="GO" id="GO:0008453">
    <property type="term" value="F:alanine-glyoxylate transaminase activity"/>
    <property type="evidence" value="ECO:0007669"/>
    <property type="project" value="UniProtKB-EC"/>
</dbReference>
<feature type="non-terminal residue" evidence="36">
    <location>
        <position position="1"/>
    </location>
</feature>
<evidence type="ECO:0000256" key="15">
    <source>
        <dbReference type="ARBA" id="ARBA00043669"/>
    </source>
</evidence>
<evidence type="ECO:0000256" key="26">
    <source>
        <dbReference type="ARBA" id="ARBA00044257"/>
    </source>
</evidence>
<comment type="catalytic activity">
    <reaction evidence="17">
        <text>(R)-3-amino-2-methylpropanoate + pyruvate = 2-methyl-3-oxopropanoate + L-alanine</text>
        <dbReference type="Rhea" id="RHEA:18393"/>
        <dbReference type="ChEBI" id="CHEBI:15361"/>
        <dbReference type="ChEBI" id="CHEBI:57700"/>
        <dbReference type="ChEBI" id="CHEBI:57731"/>
        <dbReference type="ChEBI" id="CHEBI:57972"/>
        <dbReference type="EC" id="2.6.1.40"/>
    </reaction>
    <physiologicalReaction direction="left-to-right" evidence="17">
        <dbReference type="Rhea" id="RHEA:18394"/>
    </physiologicalReaction>
</comment>
<comment type="subcellular location">
    <subcellularLocation>
        <location evidence="2">Mitochondrion</location>
    </subcellularLocation>
</comment>
<evidence type="ECO:0000256" key="25">
    <source>
        <dbReference type="ARBA" id="ARBA00044055"/>
    </source>
</evidence>
<evidence type="ECO:0000256" key="30">
    <source>
        <dbReference type="ARBA" id="ARBA00048500"/>
    </source>
</evidence>
<evidence type="ECO:0000256" key="14">
    <source>
        <dbReference type="ARBA" id="ARBA00042669"/>
    </source>
</evidence>
<dbReference type="GO" id="GO:0047305">
    <property type="term" value="F:(R)-3-amino-2-methylpropionate-pyruvate transaminase activity"/>
    <property type="evidence" value="ECO:0007669"/>
    <property type="project" value="UniProtKB-EC"/>
</dbReference>
<comment type="function">
    <text evidence="35">Multifunctional aminotransferase with a broad substrate specificity. Catalyzes the conversion of glyoxylate to glycine using alanine as the amino donor. Catalyzes metabolism of not L- but the D-isomer of D-beta-aminoisobutyric acid to generate 2-methyl-3-oxopropanoate and alanine. Catalyzes the transfer of the amino group from beta-alanine to pyruvate to yield L-alanine and 3-oxopropanoate. Can metabolize NG-monomethyl-L-arginine (NMMA), asymmetric NG,NG-dimethyl-L-arginine (ADMA) and symmetric NG,N'G-dimethyl-L-arginine (SDMA). ADMA is a potent inhibitor of nitric-oxide (NO) synthase, and this activity provides mechanism through which the kidney regulates blood pressure.</text>
</comment>
<dbReference type="PANTHER" id="PTHR45688">
    <property type="match status" value="1"/>
</dbReference>
<evidence type="ECO:0000256" key="23">
    <source>
        <dbReference type="ARBA" id="ARBA00043825"/>
    </source>
</evidence>
<proteinExistence type="inferred from homology"/>
<evidence type="ECO:0000256" key="10">
    <source>
        <dbReference type="ARBA" id="ARBA00039862"/>
    </source>
</evidence>
<dbReference type="EC" id="2.6.1.40" evidence="9"/>
<evidence type="ECO:0000256" key="19">
    <source>
        <dbReference type="ARBA" id="ARBA00043751"/>
    </source>
</evidence>
<evidence type="ECO:0000256" key="29">
    <source>
        <dbReference type="ARBA" id="ARBA00048264"/>
    </source>
</evidence>
<dbReference type="GO" id="GO:0005739">
    <property type="term" value="C:mitochondrion"/>
    <property type="evidence" value="ECO:0007669"/>
    <property type="project" value="UniProtKB-SubCell"/>
</dbReference>
<comment type="catalytic activity">
    <reaction evidence="8">
        <text>glyoxylate + L-alanine = glycine + pyruvate</text>
        <dbReference type="Rhea" id="RHEA:24248"/>
        <dbReference type="ChEBI" id="CHEBI:15361"/>
        <dbReference type="ChEBI" id="CHEBI:36655"/>
        <dbReference type="ChEBI" id="CHEBI:57305"/>
        <dbReference type="ChEBI" id="CHEBI:57972"/>
        <dbReference type="EC" id="2.6.1.44"/>
    </reaction>
    <physiologicalReaction direction="left-to-right" evidence="8">
        <dbReference type="Rhea" id="RHEA:24249"/>
    </physiologicalReaction>
</comment>
<comment type="catalytic activity">
    <reaction evidence="24">
        <text>2-oxopentanoate + N(omega),N(omega)-dimethyl-L-arginine = 5-(3,3-dimethylguanidino)-2-oxopentanoate + L-2-aminopentanoate</text>
        <dbReference type="Rhea" id="RHEA:77359"/>
        <dbReference type="ChEBI" id="CHEBI:28644"/>
        <dbReference type="ChEBI" id="CHEBI:58326"/>
        <dbReference type="ChEBI" id="CHEBI:58441"/>
        <dbReference type="ChEBI" id="CHEBI:197301"/>
    </reaction>
</comment>
<dbReference type="GO" id="GO:0009436">
    <property type="term" value="P:glyoxylate catabolic process"/>
    <property type="evidence" value="ECO:0007669"/>
    <property type="project" value="TreeGrafter"/>
</dbReference>
<dbReference type="EC" id="2.6.1.44" evidence="5"/>
<reference evidence="36" key="1">
    <citation type="submission" date="2021-02" db="EMBL/GenBank/DDBJ databases">
        <authorList>
            <person name="Nowell W R."/>
        </authorList>
    </citation>
    <scope>NUCLEOTIDE SEQUENCE</scope>
</reference>
<evidence type="ECO:0000256" key="34">
    <source>
        <dbReference type="ARBA" id="ARBA00049480"/>
    </source>
</evidence>
<comment type="catalytic activity">
    <reaction evidence="23">
        <text>3-oxopropanoate + L-alanine = beta-alanine + pyruvate</text>
        <dbReference type="Rhea" id="RHEA:14077"/>
        <dbReference type="ChEBI" id="CHEBI:15361"/>
        <dbReference type="ChEBI" id="CHEBI:33190"/>
        <dbReference type="ChEBI" id="CHEBI:57966"/>
        <dbReference type="ChEBI" id="CHEBI:57972"/>
        <dbReference type="EC" id="2.6.1.18"/>
    </reaction>
    <physiologicalReaction direction="right-to-left" evidence="23">
        <dbReference type="Rhea" id="RHEA:14079"/>
    </physiologicalReaction>
</comment>
<gene>
    <name evidence="36" type="ORF">UJA718_LOCUS19531</name>
</gene>
<dbReference type="Pfam" id="PF00202">
    <property type="entry name" value="Aminotran_3"/>
    <property type="match status" value="1"/>
</dbReference>
<keyword evidence="6" id="KW-0032">Aminotransferase</keyword>
<evidence type="ECO:0000256" key="31">
    <source>
        <dbReference type="ARBA" id="ARBA00048560"/>
    </source>
</evidence>
<dbReference type="InterPro" id="IPR005814">
    <property type="entry name" value="Aminotrans_3"/>
</dbReference>
<evidence type="ECO:0000256" key="3">
    <source>
        <dbReference type="ARBA" id="ARBA00008954"/>
    </source>
</evidence>